<evidence type="ECO:0008006" key="5">
    <source>
        <dbReference type="Google" id="ProtNLM"/>
    </source>
</evidence>
<reference evidence="3 4" key="1">
    <citation type="submission" date="2024-09" db="EMBL/GenBank/DDBJ databases">
        <authorList>
            <person name="Sun Q."/>
            <person name="Mori K."/>
        </authorList>
    </citation>
    <scope>NUCLEOTIDE SEQUENCE [LARGE SCALE GENOMIC DNA]</scope>
    <source>
        <strain evidence="3 4">JCM 4414</strain>
    </source>
</reference>
<evidence type="ECO:0000256" key="1">
    <source>
        <dbReference type="SAM" id="MobiDB-lite"/>
    </source>
</evidence>
<feature type="region of interest" description="Disordered" evidence="1">
    <location>
        <begin position="28"/>
        <end position="54"/>
    </location>
</feature>
<evidence type="ECO:0000313" key="4">
    <source>
        <dbReference type="Proteomes" id="UP001589716"/>
    </source>
</evidence>
<proteinExistence type="predicted"/>
<feature type="signal peptide" evidence="2">
    <location>
        <begin position="1"/>
        <end position="27"/>
    </location>
</feature>
<organism evidence="3 4">
    <name type="scientific">Streptomyces roseoviridis</name>
    <dbReference type="NCBI Taxonomy" id="67361"/>
    <lineage>
        <taxon>Bacteria</taxon>
        <taxon>Bacillati</taxon>
        <taxon>Actinomycetota</taxon>
        <taxon>Actinomycetes</taxon>
        <taxon>Kitasatosporales</taxon>
        <taxon>Streptomycetaceae</taxon>
        <taxon>Streptomyces</taxon>
    </lineage>
</organism>
<feature type="chain" id="PRO_5047498819" description="Lipoprotein" evidence="2">
    <location>
        <begin position="28"/>
        <end position="198"/>
    </location>
</feature>
<dbReference type="Proteomes" id="UP001589716">
    <property type="component" value="Unassembled WGS sequence"/>
</dbReference>
<dbReference type="EMBL" id="JBHMCT010000008">
    <property type="protein sequence ID" value="MFB9554972.1"/>
    <property type="molecule type" value="Genomic_DNA"/>
</dbReference>
<accession>A0ABV5QN85</accession>
<dbReference type="PROSITE" id="PS51257">
    <property type="entry name" value="PROKAR_LIPOPROTEIN"/>
    <property type="match status" value="1"/>
</dbReference>
<evidence type="ECO:0000256" key="2">
    <source>
        <dbReference type="SAM" id="SignalP"/>
    </source>
</evidence>
<protein>
    <recommendedName>
        <fullName evidence="5">Lipoprotein</fullName>
    </recommendedName>
</protein>
<keyword evidence="2" id="KW-0732">Signal</keyword>
<keyword evidence="4" id="KW-1185">Reference proteome</keyword>
<sequence>MRRTGWVRTGVIGVAVALALGAGGCGAKGTGGDHGKGKGGGGVGASGRSGDAGAYTKARARAELDASAADAGAPRNDPRWVAMEKSAQASRSPLACVVQYQGFGTRGKRLDLPRFEAVVGELRERGWQRSGEREERRAGDGTVSEARQAFTKRGWSLVAMYWGVPETGRIGLVATEDACVARAGGEPGQGFPHAKLLP</sequence>
<dbReference type="RefSeq" id="WP_345488778.1">
    <property type="nucleotide sequence ID" value="NZ_BAAAWU010000001.1"/>
</dbReference>
<feature type="compositionally biased region" description="Gly residues" evidence="1">
    <location>
        <begin position="37"/>
        <end position="47"/>
    </location>
</feature>
<gene>
    <name evidence="3" type="ORF">ACFFTP_12295</name>
</gene>
<name>A0ABV5QN85_9ACTN</name>
<comment type="caution">
    <text evidence="3">The sequence shown here is derived from an EMBL/GenBank/DDBJ whole genome shotgun (WGS) entry which is preliminary data.</text>
</comment>
<evidence type="ECO:0000313" key="3">
    <source>
        <dbReference type="EMBL" id="MFB9554972.1"/>
    </source>
</evidence>